<proteinExistence type="predicted"/>
<protein>
    <submittedName>
        <fullName evidence="2">Uncharacterized protein</fullName>
    </submittedName>
</protein>
<gene>
    <name evidence="2" type="ORF">EYF80_057340</name>
</gene>
<keyword evidence="3" id="KW-1185">Reference proteome</keyword>
<evidence type="ECO:0000313" key="3">
    <source>
        <dbReference type="Proteomes" id="UP000314294"/>
    </source>
</evidence>
<name>A0A4Z2EVD1_9TELE</name>
<dbReference type="AlphaFoldDB" id="A0A4Z2EVD1"/>
<reference evidence="2 3" key="1">
    <citation type="submission" date="2019-03" db="EMBL/GenBank/DDBJ databases">
        <title>First draft genome of Liparis tanakae, snailfish: a comprehensive survey of snailfish specific genes.</title>
        <authorList>
            <person name="Kim W."/>
            <person name="Song I."/>
            <person name="Jeong J.-H."/>
            <person name="Kim D."/>
            <person name="Kim S."/>
            <person name="Ryu S."/>
            <person name="Song J.Y."/>
            <person name="Lee S.K."/>
        </authorList>
    </citation>
    <scope>NUCLEOTIDE SEQUENCE [LARGE SCALE GENOMIC DNA]</scope>
    <source>
        <tissue evidence="2">Muscle</tissue>
    </source>
</reference>
<feature type="compositionally biased region" description="Basic and acidic residues" evidence="1">
    <location>
        <begin position="46"/>
        <end position="56"/>
    </location>
</feature>
<dbReference type="Proteomes" id="UP000314294">
    <property type="component" value="Unassembled WGS sequence"/>
</dbReference>
<sequence>MERYGGAWTWTEAPPLHYDIIFNDGRGHNVHAGGTPAHMLHEARDAAARASGERRAASGGLPTSSAVQGVSDGLVLLQSSS</sequence>
<dbReference type="EMBL" id="SRLO01002660">
    <property type="protein sequence ID" value="TNN32501.1"/>
    <property type="molecule type" value="Genomic_DNA"/>
</dbReference>
<feature type="region of interest" description="Disordered" evidence="1">
    <location>
        <begin position="46"/>
        <end position="67"/>
    </location>
</feature>
<organism evidence="2 3">
    <name type="scientific">Liparis tanakae</name>
    <name type="common">Tanaka's snailfish</name>
    <dbReference type="NCBI Taxonomy" id="230148"/>
    <lineage>
        <taxon>Eukaryota</taxon>
        <taxon>Metazoa</taxon>
        <taxon>Chordata</taxon>
        <taxon>Craniata</taxon>
        <taxon>Vertebrata</taxon>
        <taxon>Euteleostomi</taxon>
        <taxon>Actinopterygii</taxon>
        <taxon>Neopterygii</taxon>
        <taxon>Teleostei</taxon>
        <taxon>Neoteleostei</taxon>
        <taxon>Acanthomorphata</taxon>
        <taxon>Eupercaria</taxon>
        <taxon>Perciformes</taxon>
        <taxon>Cottioidei</taxon>
        <taxon>Cottales</taxon>
        <taxon>Liparidae</taxon>
        <taxon>Liparis</taxon>
    </lineage>
</organism>
<comment type="caution">
    <text evidence="2">The sequence shown here is derived from an EMBL/GenBank/DDBJ whole genome shotgun (WGS) entry which is preliminary data.</text>
</comment>
<evidence type="ECO:0000313" key="2">
    <source>
        <dbReference type="EMBL" id="TNN32501.1"/>
    </source>
</evidence>
<evidence type="ECO:0000256" key="1">
    <source>
        <dbReference type="SAM" id="MobiDB-lite"/>
    </source>
</evidence>
<accession>A0A4Z2EVD1</accession>